<dbReference type="InterPro" id="IPR012675">
    <property type="entry name" value="Beta-grasp_dom_sf"/>
</dbReference>
<evidence type="ECO:0000256" key="3">
    <source>
        <dbReference type="ARBA" id="ARBA00024247"/>
    </source>
</evidence>
<evidence type="ECO:0000256" key="1">
    <source>
        <dbReference type="ARBA" id="ARBA00022741"/>
    </source>
</evidence>
<dbReference type="RefSeq" id="WP_183980952.1">
    <property type="nucleotide sequence ID" value="NZ_JACHEB010000013.1"/>
</dbReference>
<dbReference type="Pfam" id="PF02597">
    <property type="entry name" value="ThiS"/>
    <property type="match status" value="1"/>
</dbReference>
<organism evidence="4 5">
    <name type="scientific">Tunturiibacter gelidiferens</name>
    <dbReference type="NCBI Taxonomy" id="3069689"/>
    <lineage>
        <taxon>Bacteria</taxon>
        <taxon>Pseudomonadati</taxon>
        <taxon>Acidobacteriota</taxon>
        <taxon>Terriglobia</taxon>
        <taxon>Terriglobales</taxon>
        <taxon>Acidobacteriaceae</taxon>
        <taxon>Tunturiibacter</taxon>
    </lineage>
</organism>
<dbReference type="EMBL" id="JACHEB010000013">
    <property type="protein sequence ID" value="MBB5331067.1"/>
    <property type="molecule type" value="Genomic_DNA"/>
</dbReference>
<protein>
    <recommendedName>
        <fullName evidence="3">Molybdopterin synthase sulfur carrier subunit</fullName>
    </recommendedName>
</protein>
<dbReference type="InterPro" id="IPR003749">
    <property type="entry name" value="ThiS/MoaD-like"/>
</dbReference>
<name>A0A9X0QIF9_9BACT</name>
<accession>A0A9X0QIF9</accession>
<evidence type="ECO:0000256" key="2">
    <source>
        <dbReference type="ARBA" id="ARBA00024200"/>
    </source>
</evidence>
<dbReference type="InterPro" id="IPR044672">
    <property type="entry name" value="MOCS2A"/>
</dbReference>
<keyword evidence="1" id="KW-0547">Nucleotide-binding</keyword>
<keyword evidence="5" id="KW-1185">Reference proteome</keyword>
<dbReference type="SUPFAM" id="SSF54285">
    <property type="entry name" value="MoaD/ThiS"/>
    <property type="match status" value="1"/>
</dbReference>
<dbReference type="Gene3D" id="3.10.20.30">
    <property type="match status" value="1"/>
</dbReference>
<dbReference type="AlphaFoldDB" id="A0A9X0QIF9"/>
<dbReference type="GO" id="GO:0000166">
    <property type="term" value="F:nucleotide binding"/>
    <property type="evidence" value="ECO:0007669"/>
    <property type="project" value="UniProtKB-KW"/>
</dbReference>
<dbReference type="PANTHER" id="PTHR33359">
    <property type="entry name" value="MOLYBDOPTERIN SYNTHASE SULFUR CARRIER SUBUNIT"/>
    <property type="match status" value="1"/>
</dbReference>
<dbReference type="NCBIfam" id="TIGR01687">
    <property type="entry name" value="moaD_arch"/>
    <property type="match status" value="1"/>
</dbReference>
<dbReference type="InterPro" id="IPR010038">
    <property type="entry name" value="MoaD_arc-typ"/>
</dbReference>
<comment type="caution">
    <text evidence="4">The sequence shown here is derived from an EMBL/GenBank/DDBJ whole genome shotgun (WGS) entry which is preliminary data.</text>
</comment>
<evidence type="ECO:0000313" key="4">
    <source>
        <dbReference type="EMBL" id="MBB5331067.1"/>
    </source>
</evidence>
<sequence>MRVLYFGVLKDAFGRGVEEMELAEGASVADLIAACRGRYAGVREIWDSMAVAVNQEYARAEMVLREGDEVALLPPVSGGFDW</sequence>
<proteinExistence type="inferred from homology"/>
<dbReference type="InterPro" id="IPR016155">
    <property type="entry name" value="Mopterin_synth/thiamin_S_b"/>
</dbReference>
<gene>
    <name evidence="4" type="ORF">HDF14_004705</name>
</gene>
<dbReference type="GO" id="GO:0006777">
    <property type="term" value="P:Mo-molybdopterin cofactor biosynthetic process"/>
    <property type="evidence" value="ECO:0007669"/>
    <property type="project" value="InterPro"/>
</dbReference>
<dbReference type="GO" id="GO:1990133">
    <property type="term" value="C:molybdopterin adenylyltransferase complex"/>
    <property type="evidence" value="ECO:0007669"/>
    <property type="project" value="TreeGrafter"/>
</dbReference>
<dbReference type="Proteomes" id="UP000535182">
    <property type="component" value="Unassembled WGS sequence"/>
</dbReference>
<dbReference type="CDD" id="cd00754">
    <property type="entry name" value="Ubl_MoaD"/>
    <property type="match status" value="1"/>
</dbReference>
<dbReference type="PANTHER" id="PTHR33359:SF1">
    <property type="entry name" value="MOLYBDOPTERIN SYNTHASE SULFUR CARRIER SUBUNIT"/>
    <property type="match status" value="1"/>
</dbReference>
<comment type="similarity">
    <text evidence="2">Belongs to the MoaD family.</text>
</comment>
<reference evidence="4 5" key="1">
    <citation type="submission" date="2020-08" db="EMBL/GenBank/DDBJ databases">
        <title>Genomic Encyclopedia of Type Strains, Phase IV (KMG-V): Genome sequencing to study the core and pangenomes of soil and plant-associated prokaryotes.</title>
        <authorList>
            <person name="Whitman W."/>
        </authorList>
    </citation>
    <scope>NUCLEOTIDE SEQUENCE [LARGE SCALE GENOMIC DNA]</scope>
    <source>
        <strain evidence="4 5">X5P2</strain>
    </source>
</reference>
<evidence type="ECO:0000313" key="5">
    <source>
        <dbReference type="Proteomes" id="UP000535182"/>
    </source>
</evidence>